<feature type="compositionally biased region" description="Low complexity" evidence="2">
    <location>
        <begin position="605"/>
        <end position="622"/>
    </location>
</feature>
<feature type="region of interest" description="Disordered" evidence="2">
    <location>
        <begin position="897"/>
        <end position="920"/>
    </location>
</feature>
<feature type="compositionally biased region" description="Acidic residues" evidence="2">
    <location>
        <begin position="693"/>
        <end position="721"/>
    </location>
</feature>
<dbReference type="InterPro" id="IPR036322">
    <property type="entry name" value="WD40_repeat_dom_sf"/>
</dbReference>
<feature type="compositionally biased region" description="Polar residues" evidence="2">
    <location>
        <begin position="487"/>
        <end position="498"/>
    </location>
</feature>
<name>A0A9P8A7P4_MORAP</name>
<feature type="region of interest" description="Disordered" evidence="2">
    <location>
        <begin position="818"/>
        <end position="847"/>
    </location>
</feature>
<accession>A0A9P8A7P4</accession>
<feature type="compositionally biased region" description="Low complexity" evidence="2">
    <location>
        <begin position="380"/>
        <end position="399"/>
    </location>
</feature>
<comment type="caution">
    <text evidence="3">The sequence shown here is derived from an EMBL/GenBank/DDBJ whole genome shotgun (WGS) entry which is preliminary data.</text>
</comment>
<feature type="repeat" description="WD" evidence="1">
    <location>
        <begin position="203"/>
        <end position="244"/>
    </location>
</feature>
<feature type="region of interest" description="Disordered" evidence="2">
    <location>
        <begin position="592"/>
        <end position="644"/>
    </location>
</feature>
<evidence type="ECO:0000313" key="4">
    <source>
        <dbReference type="Proteomes" id="UP000717515"/>
    </source>
</evidence>
<reference evidence="3" key="1">
    <citation type="submission" date="2021-07" db="EMBL/GenBank/DDBJ databases">
        <title>Draft genome of Mortierella alpina, strain LL118, isolated from an aspen leaf litter sample.</title>
        <authorList>
            <person name="Yang S."/>
            <person name="Vinatzer B.A."/>
        </authorList>
    </citation>
    <scope>NUCLEOTIDE SEQUENCE</scope>
    <source>
        <strain evidence="3">LL118</strain>
    </source>
</reference>
<dbReference type="Gene3D" id="2.130.10.10">
    <property type="entry name" value="YVTN repeat-like/Quinoprotein amine dehydrogenase"/>
    <property type="match status" value="1"/>
</dbReference>
<evidence type="ECO:0000256" key="2">
    <source>
        <dbReference type="SAM" id="MobiDB-lite"/>
    </source>
</evidence>
<dbReference type="AlphaFoldDB" id="A0A9P8A7P4"/>
<dbReference type="Pfam" id="PF00400">
    <property type="entry name" value="WD40"/>
    <property type="match status" value="1"/>
</dbReference>
<dbReference type="Proteomes" id="UP000717515">
    <property type="component" value="Unassembled WGS sequence"/>
</dbReference>
<dbReference type="InterPro" id="IPR001680">
    <property type="entry name" value="WD40_rpt"/>
</dbReference>
<sequence>MGIYRPLVVTALLEGCQLPEYIRPASMRMNLIGASREDPRILYLADSNKILVYHFSTLTPSGPPTLIKKFSDPRCTDDQLNDKTINILQIGYLGTEEVLVTADEAGDVCVWFTMNLQREPLLLSVTESAWGVAIHSEKRLIAVSSNAHTATIFHCGLDTQLSRQDLLADTDQHETAEPLHRPQPTGPEPVSSSPWEQTSQQILRGHGHNIPCVTFSPCGEFVATASVDQTCRTWRLSDGKQIQQKSLGQLWGWGVCFINDEAWMSLSREEFKRIPKDHLEPGNAPGINVRDSPLTVSSQRRQQAIREFRMIRSRWYAGPLHNTSCDELAIDDESELELHPSARNRRAAAVTTGAPMPEDRDQDTALFGMDDDEDEDTLEDMSSSSGSSSQSEGAQEPPSATGVTIQTREDTASAQDAEVSADTGEDGDVEGTGMDTEDGAGTAEESVGTSVIVPRRRASASQEHKASTTQSHSSTSDSKRKSHISEPPQSTKVSTTLEETCAGHQREQEEEAINHDPSQFVSLARMEQDASFVRMDQGTGVVRRKRARDSSTPKADISSLPSQLRPQYPKEFLACATARNIYLLGRHPPAPIKPSSASDKHTVISPSSGSSSHSPRSNESMPTHSRFAFNDHESHGGESDDDYDEDQAALAGLGTSTMGQLLWVDELEWAESEYDPDYDTDPYYEDFDELMGTEEEDEDEDEDEDHTENEDYEDESMDDEDPLPHYPHTRTDPQSNLPLLHTISVAREAAARADGRMVHHLGHFDRLFVMLLIPELSVLIAASQKGSLTIFRLLRVTDDTAPLVMPAKTFVDLEAAEPVDSQSHLRGGRSDPLRSGPRPDSSSPPQETITIEGAHYVLFPEVYLPRLEPPPFPLMGVSVVPLQQRLTAVTAASASATLSSVPSSTSKPSSLPTPLSSPLPSSSASSASFLLHLAYIDAQIYTYEIRLRNEKDDPVGLSSIFV</sequence>
<feature type="region of interest" description="Disordered" evidence="2">
    <location>
        <begin position="693"/>
        <end position="737"/>
    </location>
</feature>
<proteinExistence type="predicted"/>
<feature type="compositionally biased region" description="Low complexity" evidence="2">
    <location>
        <begin position="833"/>
        <end position="845"/>
    </location>
</feature>
<dbReference type="InterPro" id="IPR015943">
    <property type="entry name" value="WD40/YVTN_repeat-like_dom_sf"/>
</dbReference>
<organism evidence="3 4">
    <name type="scientific">Mortierella alpina</name>
    <name type="common">Oleaginous fungus</name>
    <name type="synonym">Mortierella renispora</name>
    <dbReference type="NCBI Taxonomy" id="64518"/>
    <lineage>
        <taxon>Eukaryota</taxon>
        <taxon>Fungi</taxon>
        <taxon>Fungi incertae sedis</taxon>
        <taxon>Mucoromycota</taxon>
        <taxon>Mortierellomycotina</taxon>
        <taxon>Mortierellomycetes</taxon>
        <taxon>Mortierellales</taxon>
        <taxon>Mortierellaceae</taxon>
        <taxon>Mortierella</taxon>
    </lineage>
</organism>
<protein>
    <recommendedName>
        <fullName evidence="5">WD40 repeat-like protein</fullName>
    </recommendedName>
</protein>
<feature type="compositionally biased region" description="Basic and acidic residues" evidence="2">
    <location>
        <begin position="629"/>
        <end position="638"/>
    </location>
</feature>
<evidence type="ECO:0000313" key="3">
    <source>
        <dbReference type="EMBL" id="KAG9325833.1"/>
    </source>
</evidence>
<feature type="compositionally biased region" description="Acidic residues" evidence="2">
    <location>
        <begin position="369"/>
        <end position="379"/>
    </location>
</feature>
<feature type="compositionally biased region" description="Polar residues" evidence="2">
    <location>
        <begin position="190"/>
        <end position="199"/>
    </location>
</feature>
<feature type="compositionally biased region" description="Low complexity" evidence="2">
    <location>
        <begin position="467"/>
        <end position="476"/>
    </location>
</feature>
<dbReference type="EMBL" id="JAIFTL010000031">
    <property type="protein sequence ID" value="KAG9325833.1"/>
    <property type="molecule type" value="Genomic_DNA"/>
</dbReference>
<feature type="compositionally biased region" description="Basic and acidic residues" evidence="2">
    <location>
        <begin position="171"/>
        <end position="180"/>
    </location>
</feature>
<dbReference type="PANTHER" id="PTHR35711:SF1">
    <property type="entry name" value="ECTODERMAL, ISOFORM F"/>
    <property type="match status" value="1"/>
</dbReference>
<evidence type="ECO:0000256" key="1">
    <source>
        <dbReference type="PROSITE-ProRule" id="PRU00221"/>
    </source>
</evidence>
<dbReference type="PANTHER" id="PTHR35711">
    <property type="entry name" value="EXPRESSED PROTEIN"/>
    <property type="match status" value="1"/>
</dbReference>
<keyword evidence="1" id="KW-0853">WD repeat</keyword>
<dbReference type="PROSITE" id="PS50082">
    <property type="entry name" value="WD_REPEATS_2"/>
    <property type="match status" value="1"/>
</dbReference>
<dbReference type="SMART" id="SM00320">
    <property type="entry name" value="WD40"/>
    <property type="match status" value="3"/>
</dbReference>
<dbReference type="PROSITE" id="PS50294">
    <property type="entry name" value="WD_REPEATS_REGION"/>
    <property type="match status" value="1"/>
</dbReference>
<feature type="region of interest" description="Disordered" evidence="2">
    <location>
        <begin position="171"/>
        <end position="199"/>
    </location>
</feature>
<dbReference type="SUPFAM" id="SSF50978">
    <property type="entry name" value="WD40 repeat-like"/>
    <property type="match status" value="1"/>
</dbReference>
<evidence type="ECO:0008006" key="5">
    <source>
        <dbReference type="Google" id="ProtNLM"/>
    </source>
</evidence>
<feature type="region of interest" description="Disordered" evidence="2">
    <location>
        <begin position="339"/>
        <end position="519"/>
    </location>
</feature>
<gene>
    <name evidence="3" type="ORF">KVV02_006827</name>
</gene>
<feature type="region of interest" description="Disordered" evidence="2">
    <location>
        <begin position="531"/>
        <end position="565"/>
    </location>
</feature>